<feature type="compositionally biased region" description="Polar residues" evidence="1">
    <location>
        <begin position="8"/>
        <end position="25"/>
    </location>
</feature>
<evidence type="ECO:0000313" key="3">
    <source>
        <dbReference type="EMBL" id="CAE0605370.1"/>
    </source>
</evidence>
<dbReference type="EMBL" id="HBIQ01117214">
    <property type="protein sequence ID" value="CAE0605370.1"/>
    <property type="molecule type" value="Transcribed_RNA"/>
</dbReference>
<organism evidence="3">
    <name type="scientific">Strombidinopsis acuminata</name>
    <dbReference type="NCBI Taxonomy" id="141414"/>
    <lineage>
        <taxon>Eukaryota</taxon>
        <taxon>Sar</taxon>
        <taxon>Alveolata</taxon>
        <taxon>Ciliophora</taxon>
        <taxon>Intramacronucleata</taxon>
        <taxon>Spirotrichea</taxon>
        <taxon>Choreotrichia</taxon>
        <taxon>Choreotrichida</taxon>
        <taxon>Strombidinopsidae</taxon>
        <taxon>Strombidinopsis</taxon>
    </lineage>
</organism>
<accession>A0A7S3U8R9</accession>
<gene>
    <name evidence="3" type="ORF">SACU0126_LOCUS37137</name>
</gene>
<dbReference type="Gene3D" id="1.10.132.130">
    <property type="match status" value="1"/>
</dbReference>
<dbReference type="Pfam" id="PF20985">
    <property type="entry name" value="Legum_prodom"/>
    <property type="match status" value="1"/>
</dbReference>
<protein>
    <recommendedName>
        <fullName evidence="2">Legumain prodomain domain-containing protein</fullName>
    </recommendedName>
</protein>
<evidence type="ECO:0000256" key="1">
    <source>
        <dbReference type="SAM" id="MobiDB-lite"/>
    </source>
</evidence>
<name>A0A7S3U8R9_9SPIT</name>
<sequence>MNKMFKKVTSSTKNAENKQHSSVNSRDATLHHLYNMVRQEGTEEAHKELHEHIEMRMRTDRIFETIFEDVNIEETIQPTKFDCLRFLMGAYEAHCENFNDYSLKHVKYLSNHCETAEPSHIFEAASAFASICQ</sequence>
<evidence type="ECO:0000259" key="2">
    <source>
        <dbReference type="Pfam" id="PF20985"/>
    </source>
</evidence>
<reference evidence="3" key="1">
    <citation type="submission" date="2021-01" db="EMBL/GenBank/DDBJ databases">
        <authorList>
            <person name="Corre E."/>
            <person name="Pelletier E."/>
            <person name="Niang G."/>
            <person name="Scheremetjew M."/>
            <person name="Finn R."/>
            <person name="Kale V."/>
            <person name="Holt S."/>
            <person name="Cochrane G."/>
            <person name="Meng A."/>
            <person name="Brown T."/>
            <person name="Cohen L."/>
        </authorList>
    </citation>
    <scope>NUCLEOTIDE SEQUENCE</scope>
    <source>
        <strain evidence="3">SPMC142</strain>
    </source>
</reference>
<feature type="region of interest" description="Disordered" evidence="1">
    <location>
        <begin position="1"/>
        <end position="25"/>
    </location>
</feature>
<dbReference type="InterPro" id="IPR048501">
    <property type="entry name" value="Legum_prodom"/>
</dbReference>
<dbReference type="InterPro" id="IPR046427">
    <property type="entry name" value="Legumain_prodom_sf"/>
</dbReference>
<proteinExistence type="predicted"/>
<feature type="domain" description="Legumain prodomain" evidence="2">
    <location>
        <begin position="66"/>
        <end position="126"/>
    </location>
</feature>
<dbReference type="AlphaFoldDB" id="A0A7S3U8R9"/>